<evidence type="ECO:0000256" key="3">
    <source>
        <dbReference type="ARBA" id="ARBA00022448"/>
    </source>
</evidence>
<evidence type="ECO:0000259" key="10">
    <source>
        <dbReference type="PROSITE" id="PS51322"/>
    </source>
</evidence>
<evidence type="ECO:0000256" key="6">
    <source>
        <dbReference type="ARBA" id="ARBA00023054"/>
    </source>
</evidence>
<evidence type="ECO:0000256" key="4">
    <source>
        <dbReference type="ARBA" id="ARBA00022753"/>
    </source>
</evidence>
<dbReference type="GO" id="GO:0000813">
    <property type="term" value="C:ESCRT I complex"/>
    <property type="evidence" value="ECO:0007669"/>
    <property type="project" value="TreeGrafter"/>
</dbReference>
<dbReference type="Pfam" id="PF09454">
    <property type="entry name" value="Vps23_core"/>
    <property type="match status" value="1"/>
</dbReference>
<feature type="coiled-coil region" evidence="8">
    <location>
        <begin position="325"/>
        <end position="356"/>
    </location>
</feature>
<evidence type="ECO:0000313" key="11">
    <source>
        <dbReference type="EMBL" id="KAG7173083.1"/>
    </source>
</evidence>
<name>A0A8J5N458_HOMAM</name>
<dbReference type="GO" id="GO:0008333">
    <property type="term" value="P:endosome to lysosome transport"/>
    <property type="evidence" value="ECO:0007669"/>
    <property type="project" value="TreeGrafter"/>
</dbReference>
<dbReference type="Gene3D" id="6.10.250.370">
    <property type="match status" value="1"/>
</dbReference>
<dbReference type="InterPro" id="IPR008883">
    <property type="entry name" value="UEV_N"/>
</dbReference>
<dbReference type="EMBL" id="JAHLQT010010178">
    <property type="protein sequence ID" value="KAG7173083.1"/>
    <property type="molecule type" value="Genomic_DNA"/>
</dbReference>
<comment type="subcellular location">
    <subcellularLocation>
        <location evidence="1">Endosome</location>
    </subcellularLocation>
</comment>
<dbReference type="SUPFAM" id="SSF54495">
    <property type="entry name" value="UBC-like"/>
    <property type="match status" value="1"/>
</dbReference>
<evidence type="ECO:0000313" key="12">
    <source>
        <dbReference type="Proteomes" id="UP000747542"/>
    </source>
</evidence>
<keyword evidence="12" id="KW-1185">Reference proteome</keyword>
<dbReference type="GO" id="GO:0043130">
    <property type="term" value="F:ubiquitin binding"/>
    <property type="evidence" value="ECO:0007669"/>
    <property type="project" value="TreeGrafter"/>
</dbReference>
<keyword evidence="4" id="KW-0967">Endosome</keyword>
<reference evidence="11" key="1">
    <citation type="journal article" date="2021" name="Sci. Adv.">
        <title>The American lobster genome reveals insights on longevity, neural, and immune adaptations.</title>
        <authorList>
            <person name="Polinski J.M."/>
            <person name="Zimin A.V."/>
            <person name="Clark K.F."/>
            <person name="Kohn A.B."/>
            <person name="Sadowski N."/>
            <person name="Timp W."/>
            <person name="Ptitsyn A."/>
            <person name="Khanna P."/>
            <person name="Romanova D.Y."/>
            <person name="Williams P."/>
            <person name="Greenwood S.J."/>
            <person name="Moroz L.L."/>
            <person name="Walt D.R."/>
            <person name="Bodnar A.G."/>
        </authorList>
    </citation>
    <scope>NUCLEOTIDE SEQUENCE</scope>
    <source>
        <strain evidence="11">GMGI-L3</strain>
    </source>
</reference>
<feature type="domain" description="UEV" evidence="10">
    <location>
        <begin position="1"/>
        <end position="161"/>
    </location>
</feature>
<dbReference type="Gene3D" id="6.10.140.820">
    <property type="match status" value="1"/>
</dbReference>
<keyword evidence="3 7" id="KW-0813">Transport</keyword>
<organism evidence="11 12">
    <name type="scientific">Homarus americanus</name>
    <name type="common">American lobster</name>
    <dbReference type="NCBI Taxonomy" id="6706"/>
    <lineage>
        <taxon>Eukaryota</taxon>
        <taxon>Metazoa</taxon>
        <taxon>Ecdysozoa</taxon>
        <taxon>Arthropoda</taxon>
        <taxon>Crustacea</taxon>
        <taxon>Multicrustacea</taxon>
        <taxon>Malacostraca</taxon>
        <taxon>Eumalacostraca</taxon>
        <taxon>Eucarida</taxon>
        <taxon>Decapoda</taxon>
        <taxon>Pleocyemata</taxon>
        <taxon>Astacidea</taxon>
        <taxon>Nephropoidea</taxon>
        <taxon>Nephropidae</taxon>
        <taxon>Homarus</taxon>
    </lineage>
</organism>
<dbReference type="GO" id="GO:0015031">
    <property type="term" value="P:protein transport"/>
    <property type="evidence" value="ECO:0007669"/>
    <property type="project" value="UniProtKB-UniRule"/>
</dbReference>
<sequence length="450" mass="49561">MTREYGWVNHLRGDDSRVMFYALAKVTPTKDATTAMSPQNHEQVVSQAVANRYQNAEKTKMDVLTALHNYRGLSPKLDKFGAVYNIPICIWLLDNHPFSSPMVYVKPTPDMLIKASRHVDQNGKVYLPYLHEWNLNSSDLPGLIQIMIMTFSEMPPVYSKPKSAQPTTGGPYPTPYPTNPPGYMPMPGGGPSLPYPAAQPTGTGAYPSYPAQPGYPPTSTPYPVYPPTSSAGYPSTQPGPPAAYPPPYSAMPYTPYHNATPSLTTQPTATETNTTAAGNTGTITEEHIRVSLISAVSDRVRAKLRDSYGGSQAEVSVLRQQQTDLNEGKTKVEGLINKLEQEQSELDKNVRVLREREAEIKSVLSRLSSATEAPDVDEAVTTTAPLYKQLLNAYAEDQATQDAIYYLGEALRRDVIDLDSFLKHVRSLSRKQFQLRATMIKCRAKGNMAG</sequence>
<comment type="caution">
    <text evidence="11">The sequence shown here is derived from an EMBL/GenBank/DDBJ whole genome shotgun (WGS) entry which is preliminary data.</text>
</comment>
<dbReference type="InterPro" id="IPR017916">
    <property type="entry name" value="SB_dom"/>
</dbReference>
<dbReference type="CDD" id="cd11685">
    <property type="entry name" value="UEV_TSG101-like"/>
    <property type="match status" value="1"/>
</dbReference>
<dbReference type="SUPFAM" id="SSF140111">
    <property type="entry name" value="Endosomal sorting complex assembly domain"/>
    <property type="match status" value="1"/>
</dbReference>
<keyword evidence="5 7" id="KW-0653">Protein transport</keyword>
<evidence type="ECO:0000256" key="5">
    <source>
        <dbReference type="ARBA" id="ARBA00022927"/>
    </source>
</evidence>
<dbReference type="PROSITE" id="PS51312">
    <property type="entry name" value="SB"/>
    <property type="match status" value="1"/>
</dbReference>
<evidence type="ECO:0000259" key="9">
    <source>
        <dbReference type="PROSITE" id="PS51312"/>
    </source>
</evidence>
<dbReference type="InterPro" id="IPR037202">
    <property type="entry name" value="ESCRT_assembly_dom"/>
</dbReference>
<proteinExistence type="inferred from homology"/>
<dbReference type="PANTHER" id="PTHR23306">
    <property type="entry name" value="TUMOR SUSCEPTIBILITY GENE 101 PROTEIN-RELATED"/>
    <property type="match status" value="1"/>
</dbReference>
<comment type="similarity">
    <text evidence="2">Belongs to the ubiquitin-conjugating enzyme family. UEV subfamily.</text>
</comment>
<feature type="domain" description="SB" evidence="9">
    <location>
        <begin position="384"/>
        <end position="450"/>
    </location>
</feature>
<dbReference type="PROSITE" id="PS51322">
    <property type="entry name" value="UEV"/>
    <property type="match status" value="1"/>
</dbReference>
<evidence type="ECO:0000256" key="1">
    <source>
        <dbReference type="ARBA" id="ARBA00004177"/>
    </source>
</evidence>
<protein>
    <submittedName>
        <fullName evidence="11">Tumor susceptibility 101 protein-like</fullName>
    </submittedName>
</protein>
<dbReference type="Gene3D" id="3.10.110.10">
    <property type="entry name" value="Ubiquitin Conjugating Enzyme"/>
    <property type="match status" value="1"/>
</dbReference>
<evidence type="ECO:0000256" key="7">
    <source>
        <dbReference type="PROSITE-ProRule" id="PRU00644"/>
    </source>
</evidence>
<keyword evidence="6 8" id="KW-0175">Coiled coil</keyword>
<dbReference type="Proteomes" id="UP000747542">
    <property type="component" value="Unassembled WGS sequence"/>
</dbReference>
<gene>
    <name evidence="11" type="primary">Tsg101-L</name>
    <name evidence="11" type="ORF">Hamer_G008606</name>
</gene>
<dbReference type="InterPro" id="IPR052070">
    <property type="entry name" value="ESCRT-I_UEV_domain"/>
</dbReference>
<accession>A0A8J5N458</accession>
<dbReference type="Pfam" id="PF05743">
    <property type="entry name" value="UEV"/>
    <property type="match status" value="1"/>
</dbReference>
<dbReference type="InterPro" id="IPR016135">
    <property type="entry name" value="UBQ-conjugating_enzyme/RWD"/>
</dbReference>
<evidence type="ECO:0000256" key="2">
    <source>
        <dbReference type="ARBA" id="ARBA00009594"/>
    </source>
</evidence>
<dbReference type="PANTHER" id="PTHR23306:SF3">
    <property type="entry name" value="TUMOR SUPPRESSOR PROTEIN 101"/>
    <property type="match status" value="1"/>
</dbReference>
<dbReference type="AlphaFoldDB" id="A0A8J5N458"/>
<evidence type="ECO:0000256" key="8">
    <source>
        <dbReference type="SAM" id="Coils"/>
    </source>
</evidence>